<dbReference type="GO" id="GO:0005829">
    <property type="term" value="C:cytosol"/>
    <property type="evidence" value="ECO:0007669"/>
    <property type="project" value="TreeGrafter"/>
</dbReference>
<reference evidence="8" key="1">
    <citation type="submission" date="2018-06" db="EMBL/GenBank/DDBJ databases">
        <authorList>
            <person name="Zhirakovskaya E."/>
        </authorList>
    </citation>
    <scope>NUCLEOTIDE SEQUENCE</scope>
</reference>
<dbReference type="PANTHER" id="PTHR34982:SF1">
    <property type="entry name" value="FLAGELLAR ASSEMBLY PROTEIN FLIH"/>
    <property type="match status" value="1"/>
</dbReference>
<dbReference type="Pfam" id="PF02108">
    <property type="entry name" value="FliH"/>
    <property type="match status" value="1"/>
</dbReference>
<gene>
    <name evidence="8" type="ORF">MNBD_GAMMA03-1169</name>
</gene>
<accession>A0A3B0VSL6</accession>
<organism evidence="8">
    <name type="scientific">hydrothermal vent metagenome</name>
    <dbReference type="NCBI Taxonomy" id="652676"/>
    <lineage>
        <taxon>unclassified sequences</taxon>
        <taxon>metagenomes</taxon>
        <taxon>ecological metagenomes</taxon>
    </lineage>
</organism>
<dbReference type="EMBL" id="UOFC01000110">
    <property type="protein sequence ID" value="VAW46668.1"/>
    <property type="molecule type" value="Genomic_DNA"/>
</dbReference>
<evidence type="ECO:0000256" key="6">
    <source>
        <dbReference type="ARBA" id="ARBA00023225"/>
    </source>
</evidence>
<dbReference type="GO" id="GO:0015031">
    <property type="term" value="P:protein transport"/>
    <property type="evidence" value="ECO:0007669"/>
    <property type="project" value="UniProtKB-KW"/>
</dbReference>
<dbReference type="GO" id="GO:0044781">
    <property type="term" value="P:bacterial-type flagellum organization"/>
    <property type="evidence" value="ECO:0007669"/>
    <property type="project" value="UniProtKB-KW"/>
</dbReference>
<feature type="domain" description="Flagellar assembly protein FliH/Type III secretion system HrpE" evidence="7">
    <location>
        <begin position="115"/>
        <end position="236"/>
    </location>
</feature>
<dbReference type="InterPro" id="IPR018035">
    <property type="entry name" value="Flagellar_FliH/T3SS_HrpE"/>
</dbReference>
<keyword evidence="3" id="KW-0813">Transport</keyword>
<dbReference type="PANTHER" id="PTHR34982">
    <property type="entry name" value="YOP PROTEINS TRANSLOCATION PROTEIN L"/>
    <property type="match status" value="1"/>
</dbReference>
<dbReference type="AlphaFoldDB" id="A0A3B0VSL6"/>
<comment type="similarity">
    <text evidence="2">Belongs to the FliH family.</text>
</comment>
<evidence type="ECO:0000256" key="3">
    <source>
        <dbReference type="ARBA" id="ARBA00022448"/>
    </source>
</evidence>
<evidence type="ECO:0000259" key="7">
    <source>
        <dbReference type="Pfam" id="PF02108"/>
    </source>
</evidence>
<keyword evidence="5" id="KW-0653">Protein transport</keyword>
<comment type="function">
    <text evidence="1">Needed for flagellar regrowth and assembly.</text>
</comment>
<keyword evidence="4" id="KW-1005">Bacterial flagellum biogenesis</keyword>
<name>A0A3B0VSL6_9ZZZZ</name>
<evidence type="ECO:0000313" key="8">
    <source>
        <dbReference type="EMBL" id="VAW46668.1"/>
    </source>
</evidence>
<evidence type="ECO:0000256" key="1">
    <source>
        <dbReference type="ARBA" id="ARBA00003041"/>
    </source>
</evidence>
<evidence type="ECO:0000256" key="2">
    <source>
        <dbReference type="ARBA" id="ARBA00006602"/>
    </source>
</evidence>
<protein>
    <recommendedName>
        <fullName evidence="7">Flagellar assembly protein FliH/Type III secretion system HrpE domain-containing protein</fullName>
    </recommendedName>
</protein>
<sequence>MDIHSVDEKQEEMSLTRLVSSEGLATSKIETWPLNRFDLSEPQKNAEISEELYQQVQKKIEPELKQQAELLKKEAYDEAYQKGYQEGFAEGSEKGREEAKELALQTHNEALSIKLTQFDALLSVLKQPYEQLEIQVLSELTDLALHVAHQVTQKEVFSHKEWVLEAIQEAIKSLPDDHEDFFIELSTQDFELLQSLEHPTAAQWDLKVNTSLDQGNCIVKQGNSSVLNSWKARFEELSGQLSTYVSSSSSS</sequence>
<evidence type="ECO:0000256" key="5">
    <source>
        <dbReference type="ARBA" id="ARBA00022927"/>
    </source>
</evidence>
<proteinExistence type="inferred from homology"/>
<evidence type="ECO:0000256" key="4">
    <source>
        <dbReference type="ARBA" id="ARBA00022795"/>
    </source>
</evidence>
<dbReference type="InterPro" id="IPR051472">
    <property type="entry name" value="T3SS_Stator/FliH"/>
</dbReference>
<keyword evidence="6" id="KW-1006">Bacterial flagellum protein export</keyword>